<feature type="region of interest" description="Disordered" evidence="6">
    <location>
        <begin position="1"/>
        <end position="25"/>
    </location>
</feature>
<feature type="transmembrane region" description="Helical" evidence="7">
    <location>
        <begin position="143"/>
        <end position="165"/>
    </location>
</feature>
<evidence type="ECO:0000313" key="9">
    <source>
        <dbReference type="EMBL" id="OBZ69447.1"/>
    </source>
</evidence>
<feature type="transmembrane region" description="Helical" evidence="7">
    <location>
        <begin position="72"/>
        <end position="88"/>
    </location>
</feature>
<evidence type="ECO:0000256" key="5">
    <source>
        <dbReference type="ARBA" id="ARBA00038359"/>
    </source>
</evidence>
<comment type="subcellular location">
    <subcellularLocation>
        <location evidence="1">Membrane</location>
        <topology evidence="1">Multi-pass membrane protein</topology>
    </subcellularLocation>
</comment>
<proteinExistence type="inferred from homology"/>
<accession>A0A1C7LZ59</accession>
<comment type="caution">
    <text evidence="9">The sequence shown here is derived from an EMBL/GenBank/DDBJ whole genome shotgun (WGS) entry which is preliminary data.</text>
</comment>
<keyword evidence="3 7" id="KW-1133">Transmembrane helix</keyword>
<organism evidence="9 10">
    <name type="scientific">Grifola frondosa</name>
    <name type="common">Maitake</name>
    <name type="synonym">Polyporus frondosus</name>
    <dbReference type="NCBI Taxonomy" id="5627"/>
    <lineage>
        <taxon>Eukaryota</taxon>
        <taxon>Fungi</taxon>
        <taxon>Dikarya</taxon>
        <taxon>Basidiomycota</taxon>
        <taxon>Agaricomycotina</taxon>
        <taxon>Agaricomycetes</taxon>
        <taxon>Polyporales</taxon>
        <taxon>Grifolaceae</taxon>
        <taxon>Grifola</taxon>
    </lineage>
</organism>
<dbReference type="PANTHER" id="PTHR33048:SF47">
    <property type="entry name" value="INTEGRAL MEMBRANE PROTEIN-RELATED"/>
    <property type="match status" value="1"/>
</dbReference>
<feature type="transmembrane region" description="Helical" evidence="7">
    <location>
        <begin position="108"/>
        <end position="131"/>
    </location>
</feature>
<evidence type="ECO:0000256" key="6">
    <source>
        <dbReference type="SAM" id="MobiDB-lite"/>
    </source>
</evidence>
<dbReference type="STRING" id="5627.A0A1C7LZ59"/>
<dbReference type="GO" id="GO:0016020">
    <property type="term" value="C:membrane"/>
    <property type="evidence" value="ECO:0007669"/>
    <property type="project" value="UniProtKB-SubCell"/>
</dbReference>
<feature type="transmembrane region" description="Helical" evidence="7">
    <location>
        <begin position="255"/>
        <end position="276"/>
    </location>
</feature>
<dbReference type="AlphaFoldDB" id="A0A1C7LZ59"/>
<dbReference type="InterPro" id="IPR052337">
    <property type="entry name" value="SAT4-like"/>
</dbReference>
<feature type="domain" description="Rhodopsin" evidence="8">
    <location>
        <begin position="58"/>
        <end position="241"/>
    </location>
</feature>
<dbReference type="EMBL" id="LUGG01000017">
    <property type="protein sequence ID" value="OBZ69447.1"/>
    <property type="molecule type" value="Genomic_DNA"/>
</dbReference>
<name>A0A1C7LZ59_GRIFR</name>
<evidence type="ECO:0000256" key="1">
    <source>
        <dbReference type="ARBA" id="ARBA00004141"/>
    </source>
</evidence>
<feature type="transmembrane region" description="Helical" evidence="7">
    <location>
        <begin position="222"/>
        <end position="243"/>
    </location>
</feature>
<evidence type="ECO:0000256" key="2">
    <source>
        <dbReference type="ARBA" id="ARBA00022692"/>
    </source>
</evidence>
<keyword evidence="10" id="KW-1185">Reference proteome</keyword>
<protein>
    <recommendedName>
        <fullName evidence="8">Rhodopsin domain-containing protein</fullName>
    </recommendedName>
</protein>
<evidence type="ECO:0000259" key="8">
    <source>
        <dbReference type="Pfam" id="PF20684"/>
    </source>
</evidence>
<dbReference type="OrthoDB" id="444631at2759"/>
<keyword evidence="2 7" id="KW-0812">Transmembrane</keyword>
<dbReference type="Pfam" id="PF20684">
    <property type="entry name" value="Fung_rhodopsin"/>
    <property type="match status" value="1"/>
</dbReference>
<dbReference type="InterPro" id="IPR049326">
    <property type="entry name" value="Rhodopsin_dom_fungi"/>
</dbReference>
<evidence type="ECO:0000256" key="4">
    <source>
        <dbReference type="ARBA" id="ARBA00023136"/>
    </source>
</evidence>
<comment type="similarity">
    <text evidence="5">Belongs to the SAT4 family.</text>
</comment>
<dbReference type="Proteomes" id="UP000092993">
    <property type="component" value="Unassembled WGS sequence"/>
</dbReference>
<evidence type="ECO:0000256" key="3">
    <source>
        <dbReference type="ARBA" id="ARBA00022989"/>
    </source>
</evidence>
<evidence type="ECO:0000256" key="7">
    <source>
        <dbReference type="SAM" id="Phobius"/>
    </source>
</evidence>
<reference evidence="9 10" key="1">
    <citation type="submission" date="2016-03" db="EMBL/GenBank/DDBJ databases">
        <title>Whole genome sequencing of Grifola frondosa 9006-11.</title>
        <authorList>
            <person name="Min B."/>
            <person name="Park H."/>
            <person name="Kim J.-G."/>
            <person name="Cho H."/>
            <person name="Oh Y.-L."/>
            <person name="Kong W.-S."/>
            <person name="Choi I.-G."/>
        </authorList>
    </citation>
    <scope>NUCLEOTIDE SEQUENCE [LARGE SCALE GENOMIC DNA]</scope>
    <source>
        <strain evidence="9 10">9006-11</strain>
    </source>
</reference>
<feature type="transmembrane region" description="Helical" evidence="7">
    <location>
        <begin position="185"/>
        <end position="210"/>
    </location>
</feature>
<feature type="transmembrane region" description="Helical" evidence="7">
    <location>
        <begin position="42"/>
        <end position="60"/>
    </location>
</feature>
<dbReference type="OMA" id="DANAICQ"/>
<keyword evidence="4 7" id="KW-0472">Membrane</keyword>
<dbReference type="PANTHER" id="PTHR33048">
    <property type="entry name" value="PTH11-LIKE INTEGRAL MEMBRANE PROTEIN (AFU_ORTHOLOGUE AFUA_5G11245)"/>
    <property type="match status" value="1"/>
</dbReference>
<sequence>MIVQSTLSTEKPPRDLPNRSESSASQLSLRINMPPTLIQSRIINFTLTSTGILATLFRLFDRTRNKKLWWDDAWAAFTMTMAMLFMSVAEVHFEDPSGKNSRAVSIAIYYLCAQCYYLVTWGARISILFTVIRITVPGLLRRLLVISAIMFGVTWTILFAQVFWVCESEPGWKDLHPPQCDLGRNVAIAQIVVDVLSDAILIAAPLRLVYGVTLTRAQRIRVTAIFSTTILTTALCMHHAYWVAVNGVLMEDMAALIQTSVGLIVVNLSVLVAVFFRISTDDKNHRPAPLEVRSILTFTNPDRRGRSGGETSTFVTTDMDTRTYNPTIQLETFDTGIESSKYFPKVFVGTSEERVVDFKTHSVDV</sequence>
<gene>
    <name evidence="9" type="ORF">A0H81_10643</name>
</gene>
<evidence type="ECO:0000313" key="10">
    <source>
        <dbReference type="Proteomes" id="UP000092993"/>
    </source>
</evidence>